<organism evidence="1 2">
    <name type="scientific">Nonomuraea montanisoli</name>
    <dbReference type="NCBI Taxonomy" id="2741721"/>
    <lineage>
        <taxon>Bacteria</taxon>
        <taxon>Bacillati</taxon>
        <taxon>Actinomycetota</taxon>
        <taxon>Actinomycetes</taxon>
        <taxon>Streptosporangiales</taxon>
        <taxon>Streptosporangiaceae</taxon>
        <taxon>Nonomuraea</taxon>
    </lineage>
</organism>
<accession>A0A7Y6M675</accession>
<proteinExistence type="predicted"/>
<dbReference type="AlphaFoldDB" id="A0A7Y6M675"/>
<keyword evidence="2" id="KW-1185">Reference proteome</keyword>
<gene>
    <name evidence="1" type="ORF">HTZ77_35125</name>
</gene>
<evidence type="ECO:0000313" key="2">
    <source>
        <dbReference type="Proteomes" id="UP000586042"/>
    </source>
</evidence>
<evidence type="ECO:0000313" key="1">
    <source>
        <dbReference type="EMBL" id="NUW36603.1"/>
    </source>
</evidence>
<name>A0A7Y6M675_9ACTN</name>
<sequence length="61" mass="6239">MQNQHLTDFSADFELFARELSGDELDAGRSYGSTLSTGFCFSTGTCSSASSVSTAGSSASG</sequence>
<dbReference type="EMBL" id="JABWGN010000016">
    <property type="protein sequence ID" value="NUW36603.1"/>
    <property type="molecule type" value="Genomic_DNA"/>
</dbReference>
<dbReference type="Proteomes" id="UP000586042">
    <property type="component" value="Unassembled WGS sequence"/>
</dbReference>
<protein>
    <recommendedName>
        <fullName evidence="3">Thiocillin family RiPP</fullName>
    </recommendedName>
</protein>
<reference evidence="1 2" key="1">
    <citation type="submission" date="2020-06" db="EMBL/GenBank/DDBJ databases">
        <title>Nonomuraea sp. SMC257, a novel actinomycete isolated from soil.</title>
        <authorList>
            <person name="Chanama M."/>
        </authorList>
    </citation>
    <scope>NUCLEOTIDE SEQUENCE [LARGE SCALE GENOMIC DNA]</scope>
    <source>
        <strain evidence="1 2">SMC257</strain>
    </source>
</reference>
<comment type="caution">
    <text evidence="1">The sequence shown here is derived from an EMBL/GenBank/DDBJ whole genome shotgun (WGS) entry which is preliminary data.</text>
</comment>
<evidence type="ECO:0008006" key="3">
    <source>
        <dbReference type="Google" id="ProtNLM"/>
    </source>
</evidence>
<dbReference type="RefSeq" id="WP_175594056.1">
    <property type="nucleotide sequence ID" value="NZ_JABWGN010000016.1"/>
</dbReference>